<keyword evidence="3" id="KW-1185">Reference proteome</keyword>
<keyword evidence="1" id="KW-0812">Transmembrane</keyword>
<comment type="caution">
    <text evidence="2">The sequence shown here is derived from an EMBL/GenBank/DDBJ whole genome shotgun (WGS) entry which is preliminary data.</text>
</comment>
<gene>
    <name evidence="2" type="ORF">CEXT_225561</name>
</gene>
<accession>A0AAV4PN19</accession>
<organism evidence="2 3">
    <name type="scientific">Caerostris extrusa</name>
    <name type="common">Bark spider</name>
    <name type="synonym">Caerostris bankana</name>
    <dbReference type="NCBI Taxonomy" id="172846"/>
    <lineage>
        <taxon>Eukaryota</taxon>
        <taxon>Metazoa</taxon>
        <taxon>Ecdysozoa</taxon>
        <taxon>Arthropoda</taxon>
        <taxon>Chelicerata</taxon>
        <taxon>Arachnida</taxon>
        <taxon>Araneae</taxon>
        <taxon>Araneomorphae</taxon>
        <taxon>Entelegynae</taxon>
        <taxon>Araneoidea</taxon>
        <taxon>Araneidae</taxon>
        <taxon>Caerostris</taxon>
    </lineage>
</organism>
<proteinExistence type="predicted"/>
<dbReference type="EMBL" id="BPLR01004818">
    <property type="protein sequence ID" value="GIX97785.1"/>
    <property type="molecule type" value="Genomic_DNA"/>
</dbReference>
<name>A0AAV4PN19_CAEEX</name>
<feature type="transmembrane region" description="Helical" evidence="1">
    <location>
        <begin position="71"/>
        <end position="95"/>
    </location>
</feature>
<keyword evidence="1" id="KW-0472">Membrane</keyword>
<dbReference type="AlphaFoldDB" id="A0AAV4PN19"/>
<evidence type="ECO:0000256" key="1">
    <source>
        <dbReference type="SAM" id="Phobius"/>
    </source>
</evidence>
<sequence>MTHFVLPTNLIWSHSQSPSRSNNDIFILYLSSLSLLLYEICLIAFGNVHLSNDACYSFLVKTENGESRIPNFALLGTICCLAWSVLSSLGCSPYLKGVK</sequence>
<feature type="transmembrane region" description="Helical" evidence="1">
    <location>
        <begin position="26"/>
        <end position="50"/>
    </location>
</feature>
<keyword evidence="1" id="KW-1133">Transmembrane helix</keyword>
<evidence type="ECO:0000313" key="2">
    <source>
        <dbReference type="EMBL" id="GIX97785.1"/>
    </source>
</evidence>
<reference evidence="2 3" key="1">
    <citation type="submission" date="2021-06" db="EMBL/GenBank/DDBJ databases">
        <title>Caerostris extrusa draft genome.</title>
        <authorList>
            <person name="Kono N."/>
            <person name="Arakawa K."/>
        </authorList>
    </citation>
    <scope>NUCLEOTIDE SEQUENCE [LARGE SCALE GENOMIC DNA]</scope>
</reference>
<evidence type="ECO:0000313" key="3">
    <source>
        <dbReference type="Proteomes" id="UP001054945"/>
    </source>
</evidence>
<protein>
    <submittedName>
        <fullName evidence="2">Uncharacterized protein</fullName>
    </submittedName>
</protein>
<dbReference type="Proteomes" id="UP001054945">
    <property type="component" value="Unassembled WGS sequence"/>
</dbReference>